<feature type="transmembrane region" description="Helical" evidence="9">
    <location>
        <begin position="186"/>
        <end position="206"/>
    </location>
</feature>
<evidence type="ECO:0000313" key="11">
    <source>
        <dbReference type="Proteomes" id="UP001056291"/>
    </source>
</evidence>
<evidence type="ECO:0000313" key="10">
    <source>
        <dbReference type="EMBL" id="USG62277.1"/>
    </source>
</evidence>
<feature type="transmembrane region" description="Helical" evidence="9">
    <location>
        <begin position="369"/>
        <end position="390"/>
    </location>
</feature>
<evidence type="ECO:0000256" key="7">
    <source>
        <dbReference type="ARBA" id="ARBA00023136"/>
    </source>
</evidence>
<sequence length="456" mass="46572">MSEISSNASAAGSGATDVRDPNHMPPIGQAIPLGIQHVLAMFAGNITVPLIIANAAGLAGADTVFLIQMSMLVAGLATLLQTIGIGPIGSRLPIMQGTSFAFLPVLIPVAKAAGGLAALPVIFAATLVGGIFHFLIGTVIGRFRGILPPLVTGLVVMTIGLALIPVGVEYMGGGKFAKFVTKDFGAWYHLFLGCLVIVSILAAKFLTKGIASASAILIGLVIGYLVAIPMGMVNADKITNAAWFSIPEPLKYGFDFTSDLAMTAIIGMCLMAIVSAIETVGDISGITKGGAGREPTAKEISGGTMADGLGTAIGAVFGSMPNTSYSQNVGLISFTGVMSRHVVTIGAIFLILAAFFPKIGAIVAAMPNAVLGGAAVVMFGMIAGAGLKLLSDVDMDRRNMVIIALSLGVGLGLKAEPGVVAALPVWATMLLTSGLFPAAFLAIFLNLILPKHLEEI</sequence>
<feature type="transmembrane region" description="Helical" evidence="9">
    <location>
        <begin position="260"/>
        <end position="280"/>
    </location>
</feature>
<keyword evidence="7 9" id="KW-0472">Membrane</keyword>
<keyword evidence="6 9" id="KW-1133">Transmembrane helix</keyword>
<feature type="transmembrane region" description="Helical" evidence="9">
    <location>
        <begin position="65"/>
        <end position="85"/>
    </location>
</feature>
<comment type="similarity">
    <text evidence="2">Belongs to the nucleobase:cation symporter-2 (NCS2) (TC 2.A.40) family.</text>
</comment>
<protein>
    <submittedName>
        <fullName evidence="10">Purine permease</fullName>
    </submittedName>
</protein>
<dbReference type="EMBL" id="CP098747">
    <property type="protein sequence ID" value="USG62277.1"/>
    <property type="molecule type" value="Genomic_DNA"/>
</dbReference>
<keyword evidence="11" id="KW-1185">Reference proteome</keyword>
<organism evidence="10 11">
    <name type="scientific">Sneathiella marina</name>
    <dbReference type="NCBI Taxonomy" id="2950108"/>
    <lineage>
        <taxon>Bacteria</taxon>
        <taxon>Pseudomonadati</taxon>
        <taxon>Pseudomonadota</taxon>
        <taxon>Alphaproteobacteria</taxon>
        <taxon>Sneathiellales</taxon>
        <taxon>Sneathiellaceae</taxon>
        <taxon>Sneathiella</taxon>
    </lineage>
</organism>
<feature type="transmembrane region" description="Helical" evidence="9">
    <location>
        <begin position="146"/>
        <end position="166"/>
    </location>
</feature>
<dbReference type="InterPro" id="IPR006043">
    <property type="entry name" value="NCS2"/>
</dbReference>
<evidence type="ECO:0000256" key="3">
    <source>
        <dbReference type="ARBA" id="ARBA00022448"/>
    </source>
</evidence>
<evidence type="ECO:0000256" key="2">
    <source>
        <dbReference type="ARBA" id="ARBA00008821"/>
    </source>
</evidence>
<gene>
    <name evidence="10" type="ORF">NBZ79_04705</name>
</gene>
<evidence type="ECO:0000256" key="8">
    <source>
        <dbReference type="SAM" id="MobiDB-lite"/>
    </source>
</evidence>
<dbReference type="PANTHER" id="PTHR42810">
    <property type="entry name" value="PURINE PERMEASE C1399.01C-RELATED"/>
    <property type="match status" value="1"/>
</dbReference>
<accession>A0ABY4W509</accession>
<comment type="subcellular location">
    <subcellularLocation>
        <location evidence="1">Cell membrane</location>
        <topology evidence="1">Multi-pass membrane protein</topology>
    </subcellularLocation>
</comment>
<dbReference type="Proteomes" id="UP001056291">
    <property type="component" value="Chromosome"/>
</dbReference>
<feature type="transmembrane region" description="Helical" evidence="9">
    <location>
        <begin position="116"/>
        <end position="139"/>
    </location>
</feature>
<dbReference type="NCBIfam" id="TIGR03173">
    <property type="entry name" value="pbuX"/>
    <property type="match status" value="1"/>
</dbReference>
<dbReference type="NCBIfam" id="NF037981">
    <property type="entry name" value="NCS2_1"/>
    <property type="match status" value="1"/>
</dbReference>
<evidence type="ECO:0000256" key="9">
    <source>
        <dbReference type="SAM" id="Phobius"/>
    </source>
</evidence>
<feature type="compositionally biased region" description="Low complexity" evidence="8">
    <location>
        <begin position="1"/>
        <end position="15"/>
    </location>
</feature>
<proteinExistence type="inferred from homology"/>
<dbReference type="InterPro" id="IPR017588">
    <property type="entry name" value="UacT-like"/>
</dbReference>
<feature type="transmembrane region" description="Helical" evidence="9">
    <location>
        <begin position="342"/>
        <end position="363"/>
    </location>
</feature>
<name>A0ABY4W509_9PROT</name>
<evidence type="ECO:0000256" key="5">
    <source>
        <dbReference type="ARBA" id="ARBA00022692"/>
    </source>
</evidence>
<dbReference type="PROSITE" id="PS01116">
    <property type="entry name" value="XANTH_URACIL_PERMASE"/>
    <property type="match status" value="1"/>
</dbReference>
<dbReference type="NCBIfam" id="TIGR00801">
    <property type="entry name" value="ncs2"/>
    <property type="match status" value="1"/>
</dbReference>
<reference evidence="10" key="1">
    <citation type="submission" date="2022-06" db="EMBL/GenBank/DDBJ databases">
        <title>Sneathiella actinostolidae sp. nov., isolated from a sea anemonein the Western Pacific Ocean.</title>
        <authorList>
            <person name="Wei M.J."/>
        </authorList>
    </citation>
    <scope>NUCLEOTIDE SEQUENCE</scope>
    <source>
        <strain evidence="10">PHK-P5</strain>
    </source>
</reference>
<evidence type="ECO:0000256" key="1">
    <source>
        <dbReference type="ARBA" id="ARBA00004651"/>
    </source>
</evidence>
<evidence type="ECO:0000256" key="4">
    <source>
        <dbReference type="ARBA" id="ARBA00022475"/>
    </source>
</evidence>
<dbReference type="Pfam" id="PF00860">
    <property type="entry name" value="Xan_ur_permease"/>
    <property type="match status" value="1"/>
</dbReference>
<feature type="transmembrane region" description="Helical" evidence="9">
    <location>
        <begin position="402"/>
        <end position="423"/>
    </location>
</feature>
<evidence type="ECO:0000256" key="6">
    <source>
        <dbReference type="ARBA" id="ARBA00022989"/>
    </source>
</evidence>
<feature type="region of interest" description="Disordered" evidence="8">
    <location>
        <begin position="1"/>
        <end position="21"/>
    </location>
</feature>
<feature type="transmembrane region" description="Helical" evidence="9">
    <location>
        <begin position="429"/>
        <end position="449"/>
    </location>
</feature>
<feature type="transmembrane region" description="Helical" evidence="9">
    <location>
        <begin position="38"/>
        <end position="59"/>
    </location>
</feature>
<dbReference type="InterPro" id="IPR006042">
    <property type="entry name" value="Xan_ur_permease"/>
</dbReference>
<feature type="transmembrane region" description="Helical" evidence="9">
    <location>
        <begin position="213"/>
        <end position="233"/>
    </location>
</feature>
<keyword evidence="3" id="KW-0813">Transport</keyword>
<dbReference type="RefSeq" id="WP_251935937.1">
    <property type="nucleotide sequence ID" value="NZ_CP098747.1"/>
</dbReference>
<keyword evidence="5 9" id="KW-0812">Transmembrane</keyword>
<dbReference type="PANTHER" id="PTHR42810:SF4">
    <property type="entry name" value="URIC ACID TRANSPORTER UACT"/>
    <property type="match status" value="1"/>
</dbReference>
<keyword evidence="4" id="KW-1003">Cell membrane</keyword>